<proteinExistence type="predicted"/>
<reference evidence="3" key="1">
    <citation type="journal article" date="2014" name="BMC Genomics">
        <title>Genome sequencing of two Neorhizobium galegae strains reveals a noeT gene responsible for the unusual acetylation of the nodulation factors.</title>
        <authorList>
            <person name="Osterman J."/>
            <person name="Marsh J."/>
            <person name="Laine P.K."/>
            <person name="Zeng Z."/>
            <person name="Alatalo E."/>
            <person name="Sullivan J.T."/>
            <person name="Young J.P."/>
            <person name="Thomas-Oates J."/>
            <person name="Paulin L."/>
            <person name="Lindstrom K."/>
        </authorList>
    </citation>
    <scope>NUCLEOTIDE SEQUENCE [LARGE SCALE GENOMIC DNA]</scope>
    <source>
        <strain evidence="3">HAMBI 1141</strain>
    </source>
</reference>
<organism evidence="2 3">
    <name type="scientific">Neorhizobium galegae bv. officinalis bv. officinalis str. HAMBI 1141</name>
    <dbReference type="NCBI Taxonomy" id="1028801"/>
    <lineage>
        <taxon>Bacteria</taxon>
        <taxon>Pseudomonadati</taxon>
        <taxon>Pseudomonadota</taxon>
        <taxon>Alphaproteobacteria</taxon>
        <taxon>Hyphomicrobiales</taxon>
        <taxon>Rhizobiaceae</taxon>
        <taxon>Rhizobium/Agrobacterium group</taxon>
        <taxon>Neorhizobium</taxon>
    </lineage>
</organism>
<dbReference type="AlphaFoldDB" id="A0A068TBP4"/>
<evidence type="ECO:0000256" key="1">
    <source>
        <dbReference type="SAM" id="MobiDB-lite"/>
    </source>
</evidence>
<feature type="region of interest" description="Disordered" evidence="1">
    <location>
        <begin position="65"/>
        <end position="94"/>
    </location>
</feature>
<evidence type="ECO:0000313" key="2">
    <source>
        <dbReference type="EMBL" id="CDN55912.1"/>
    </source>
</evidence>
<dbReference type="eggNOG" id="COG0243">
    <property type="taxonomic scope" value="Bacteria"/>
</dbReference>
<dbReference type="KEGG" id="ngl:RG1141_CH35840"/>
<protein>
    <recommendedName>
        <fullName evidence="4">Lytic murein transglycosylase</fullName>
    </recommendedName>
</protein>
<dbReference type="EMBL" id="HG938355">
    <property type="protein sequence ID" value="CDN55912.1"/>
    <property type="molecule type" value="Genomic_DNA"/>
</dbReference>
<dbReference type="HOGENOM" id="CLU_185247_0_0_5"/>
<sequence length="94" mass="10005">MIALRASAPAELRSTPLCPAGHLPLKGGDRLGACSPLTISRLIFRDAFSEAKVVPLVISPLEGEMAGRPEGGNLARRASRNFTSIQETHDVPRS</sequence>
<evidence type="ECO:0000313" key="3">
    <source>
        <dbReference type="Proteomes" id="UP000028186"/>
    </source>
</evidence>
<accession>A0A068TBP4</accession>
<name>A0A068TBP4_NEOGA</name>
<gene>
    <name evidence="2" type="ORF">RG1141_CH35840</name>
</gene>
<evidence type="ECO:0008006" key="4">
    <source>
        <dbReference type="Google" id="ProtNLM"/>
    </source>
</evidence>
<dbReference type="Proteomes" id="UP000028186">
    <property type="component" value="Chromosome I"/>
</dbReference>